<feature type="domain" description="Penicillin-binding protein transpeptidase" evidence="8">
    <location>
        <begin position="261"/>
        <end position="557"/>
    </location>
</feature>
<dbReference type="InterPro" id="IPR050515">
    <property type="entry name" value="Beta-lactam/transpept"/>
</dbReference>
<dbReference type="UniPathway" id="UPA00219"/>
<dbReference type="GO" id="GO:0009002">
    <property type="term" value="F:serine-type D-Ala-D-Ala carboxypeptidase activity"/>
    <property type="evidence" value="ECO:0007669"/>
    <property type="project" value="UniProtKB-EC"/>
</dbReference>
<dbReference type="Gene3D" id="3.90.1310.10">
    <property type="entry name" value="Penicillin-binding protein 2a (Domain 2)"/>
    <property type="match status" value="1"/>
</dbReference>
<dbReference type="Gene3D" id="3.40.710.10">
    <property type="entry name" value="DD-peptidase/beta-lactamase superfamily"/>
    <property type="match status" value="1"/>
</dbReference>
<dbReference type="GO" id="GO:0009252">
    <property type="term" value="P:peptidoglycan biosynthetic process"/>
    <property type="evidence" value="ECO:0007669"/>
    <property type="project" value="UniProtKB-UniPathway"/>
</dbReference>
<evidence type="ECO:0000256" key="6">
    <source>
        <dbReference type="ARBA" id="ARBA00034000"/>
    </source>
</evidence>
<dbReference type="InterPro" id="IPR001460">
    <property type="entry name" value="PCN-bd_Tpept"/>
</dbReference>
<dbReference type="GO" id="GO:0005886">
    <property type="term" value="C:plasma membrane"/>
    <property type="evidence" value="ECO:0007669"/>
    <property type="project" value="TreeGrafter"/>
</dbReference>
<feature type="transmembrane region" description="Helical" evidence="7">
    <location>
        <begin position="7"/>
        <end position="25"/>
    </location>
</feature>
<evidence type="ECO:0000313" key="10">
    <source>
        <dbReference type="EMBL" id="RID83759.1"/>
    </source>
</evidence>
<dbReference type="InterPro" id="IPR005311">
    <property type="entry name" value="PBP_dimer"/>
</dbReference>
<keyword evidence="5 7" id="KW-0472">Membrane</keyword>
<keyword evidence="11" id="KW-1185">Reference proteome</keyword>
<dbReference type="Proteomes" id="UP000265816">
    <property type="component" value="Unassembled WGS sequence"/>
</dbReference>
<evidence type="ECO:0000256" key="2">
    <source>
        <dbReference type="ARBA" id="ARBA00004752"/>
    </source>
</evidence>
<dbReference type="SUPFAM" id="SSF56601">
    <property type="entry name" value="beta-lactamase/transpeptidase-like"/>
    <property type="match status" value="1"/>
</dbReference>
<reference evidence="10 11" key="1">
    <citation type="submission" date="2018-08" db="EMBL/GenBank/DDBJ databases">
        <title>Bacillus jemisoniae sp. nov., Bacillus chryseoplanitiae sp. nov., Bacillus resnikiae sp. nov., and Bacillus frankliniae sp. nov., isolated from Viking spacecraft and associated surfaces.</title>
        <authorList>
            <person name="Seuylemezian A."/>
            <person name="Vaishampayan P."/>
        </authorList>
    </citation>
    <scope>NUCLEOTIDE SEQUENCE [LARGE SCALE GENOMIC DNA]</scope>
    <source>
        <strain evidence="10 11">JJ-247</strain>
    </source>
</reference>
<proteinExistence type="inferred from homology"/>
<comment type="similarity">
    <text evidence="3">Belongs to the transpeptidase family.</text>
</comment>
<evidence type="ECO:0000256" key="4">
    <source>
        <dbReference type="ARBA" id="ARBA00012448"/>
    </source>
</evidence>
<dbReference type="OrthoDB" id="2985542at2"/>
<sequence>MTRKRIAIWLGITLIGMGILIARLAQLQLIETKSFSKHDINLLEESAARRMQEIVIDNGRGNFMDRSGKPLSYETVPVLILFPFLEKTDWPAEKVAEAIGISESELRHTIGKSDKPVVLGGKDPYVLTEKQMEKVNKLEIPGVISMKRKYTPSPLYAGQLLGLTSSNAQVLKEKYKEKEFPAGTLVGISGLQKSFDEFLLGEGKSRLVYHVDGRGGPLFGIDVKYSEPANPFYPVNIVTTIDSRFQRLAEQQADKHGINKGGVVLLDIETNNILAMVSRPKVNRQSPFADQGSQNMMLKQQIPGSVFKTVVAAAALDKGQLEGRLFDCSKKINGSPDKKYDHGTLDFNKSFARSCNRTFADLAKELQKEDPRTLEEYAKKLSLTGTVGWEGGLFHTENFRQLPDEDKGRVFLSEQAKEDPNYAGLSGIGQHEVRVTPVSVANMMAVIARGGDKQMVRAVTSIQYKNGSKMAGFQSKKLDGGTISPLTAEKLQFLLRQVVTDELGTGQWFKDLPMTVAGKSGTAETGVYKGKKQLHNKWFAGYFPYENPRYALVAVNLGVSEDEGGVNLLFSDLVKGIGKIEKKE</sequence>
<comment type="catalytic activity">
    <reaction evidence="6">
        <text>Preferential cleavage: (Ac)2-L-Lys-D-Ala-|-D-Ala. Also transpeptidation of peptidyl-alanyl moieties that are N-acyl substituents of D-alanine.</text>
        <dbReference type="EC" id="3.4.16.4"/>
    </reaction>
</comment>
<dbReference type="PANTHER" id="PTHR30627:SF24">
    <property type="entry name" value="PENICILLIN-BINDING PROTEIN 4B"/>
    <property type="match status" value="1"/>
</dbReference>
<dbReference type="EC" id="3.4.16.4" evidence="4"/>
<comment type="caution">
    <text evidence="10">The sequence shown here is derived from an EMBL/GenBank/DDBJ whole genome shotgun (WGS) entry which is preliminary data.</text>
</comment>
<dbReference type="Pfam" id="PF00905">
    <property type="entry name" value="Transpeptidase"/>
    <property type="match status" value="1"/>
</dbReference>
<dbReference type="RefSeq" id="WP_119113535.1">
    <property type="nucleotide sequence ID" value="NZ_CBCSEO010000005.1"/>
</dbReference>
<evidence type="ECO:0000256" key="7">
    <source>
        <dbReference type="SAM" id="Phobius"/>
    </source>
</evidence>
<dbReference type="InterPro" id="IPR036138">
    <property type="entry name" value="PBP_dimer_sf"/>
</dbReference>
<evidence type="ECO:0000259" key="8">
    <source>
        <dbReference type="Pfam" id="PF00905"/>
    </source>
</evidence>
<name>A0A398B1F2_9BACI</name>
<feature type="domain" description="Penicillin-binding protein dimerisation" evidence="9">
    <location>
        <begin position="59"/>
        <end position="215"/>
    </location>
</feature>
<evidence type="ECO:0000256" key="1">
    <source>
        <dbReference type="ARBA" id="ARBA00004370"/>
    </source>
</evidence>
<dbReference type="GO" id="GO:0071555">
    <property type="term" value="P:cell wall organization"/>
    <property type="evidence" value="ECO:0007669"/>
    <property type="project" value="TreeGrafter"/>
</dbReference>
<dbReference type="InterPro" id="IPR012338">
    <property type="entry name" value="Beta-lactam/transpept-like"/>
</dbReference>
<comment type="pathway">
    <text evidence="2">Cell wall biogenesis; peptidoglycan biosynthesis.</text>
</comment>
<dbReference type="GO" id="GO:0008658">
    <property type="term" value="F:penicillin binding"/>
    <property type="evidence" value="ECO:0007669"/>
    <property type="project" value="InterPro"/>
</dbReference>
<evidence type="ECO:0000256" key="5">
    <source>
        <dbReference type="ARBA" id="ARBA00023136"/>
    </source>
</evidence>
<dbReference type="PANTHER" id="PTHR30627">
    <property type="entry name" value="PEPTIDOGLYCAN D,D-TRANSPEPTIDASE"/>
    <property type="match status" value="1"/>
</dbReference>
<comment type="subcellular location">
    <subcellularLocation>
        <location evidence="1">Membrane</location>
    </subcellularLocation>
</comment>
<organism evidence="10 11">
    <name type="scientific">Mesobacillus zeae</name>
    <dbReference type="NCBI Taxonomy" id="1917180"/>
    <lineage>
        <taxon>Bacteria</taxon>
        <taxon>Bacillati</taxon>
        <taxon>Bacillota</taxon>
        <taxon>Bacilli</taxon>
        <taxon>Bacillales</taxon>
        <taxon>Bacillaceae</taxon>
        <taxon>Mesobacillus</taxon>
    </lineage>
</organism>
<protein>
    <recommendedName>
        <fullName evidence="4">serine-type D-Ala-D-Ala carboxypeptidase</fullName>
        <ecNumber evidence="4">3.4.16.4</ecNumber>
    </recommendedName>
</protein>
<keyword evidence="7" id="KW-0812">Transmembrane</keyword>
<gene>
    <name evidence="10" type="ORF">D1970_14195</name>
</gene>
<evidence type="ECO:0000259" key="9">
    <source>
        <dbReference type="Pfam" id="PF03717"/>
    </source>
</evidence>
<dbReference type="SUPFAM" id="SSF56519">
    <property type="entry name" value="Penicillin binding protein dimerisation domain"/>
    <property type="match status" value="1"/>
</dbReference>
<dbReference type="EMBL" id="QWVT01000024">
    <property type="protein sequence ID" value="RID83759.1"/>
    <property type="molecule type" value="Genomic_DNA"/>
</dbReference>
<dbReference type="AlphaFoldDB" id="A0A398B1F2"/>
<keyword evidence="7" id="KW-1133">Transmembrane helix</keyword>
<evidence type="ECO:0000313" key="11">
    <source>
        <dbReference type="Proteomes" id="UP000265816"/>
    </source>
</evidence>
<accession>A0A398B1F2</accession>
<evidence type="ECO:0000256" key="3">
    <source>
        <dbReference type="ARBA" id="ARBA00007171"/>
    </source>
</evidence>
<dbReference type="Pfam" id="PF03717">
    <property type="entry name" value="PBP_dimer"/>
    <property type="match status" value="1"/>
</dbReference>
<dbReference type="GO" id="GO:0071972">
    <property type="term" value="F:peptidoglycan L,D-transpeptidase activity"/>
    <property type="evidence" value="ECO:0007669"/>
    <property type="project" value="TreeGrafter"/>
</dbReference>